<dbReference type="InterPro" id="IPR036770">
    <property type="entry name" value="Ankyrin_rpt-contain_sf"/>
</dbReference>
<dbReference type="SUPFAM" id="SSF48403">
    <property type="entry name" value="Ankyrin repeat"/>
    <property type="match status" value="1"/>
</dbReference>
<dbReference type="InterPro" id="IPR056884">
    <property type="entry name" value="NPHP3-like_N"/>
</dbReference>
<dbReference type="Pfam" id="PF00069">
    <property type="entry name" value="Pkinase"/>
    <property type="match status" value="1"/>
</dbReference>
<dbReference type="STRING" id="105696.A0A1Y2MFI3"/>
<dbReference type="InterPro" id="IPR008271">
    <property type="entry name" value="Ser/Thr_kinase_AS"/>
</dbReference>
<dbReference type="GO" id="GO:0004672">
    <property type="term" value="F:protein kinase activity"/>
    <property type="evidence" value="ECO:0007669"/>
    <property type="project" value="InterPro"/>
</dbReference>
<evidence type="ECO:0000256" key="3">
    <source>
        <dbReference type="SAM" id="MobiDB-lite"/>
    </source>
</evidence>
<feature type="repeat" description="ANK" evidence="2">
    <location>
        <begin position="470"/>
        <end position="502"/>
    </location>
</feature>
<dbReference type="InParanoid" id="A0A1Y2MFI3"/>
<dbReference type="PROSITE" id="PS50297">
    <property type="entry name" value="ANK_REP_REGION"/>
    <property type="match status" value="2"/>
</dbReference>
<dbReference type="SMART" id="SM00248">
    <property type="entry name" value="ANK"/>
    <property type="match status" value="5"/>
</dbReference>
<evidence type="ECO:0008006" key="8">
    <source>
        <dbReference type="Google" id="ProtNLM"/>
    </source>
</evidence>
<dbReference type="Proteomes" id="UP000193240">
    <property type="component" value="Unassembled WGS sequence"/>
</dbReference>
<dbReference type="PROSITE" id="PS50011">
    <property type="entry name" value="PROTEIN_KINASE_DOM"/>
    <property type="match status" value="1"/>
</dbReference>
<feature type="domain" description="Protein kinase" evidence="4">
    <location>
        <begin position="667"/>
        <end position="942"/>
    </location>
</feature>
<protein>
    <recommendedName>
        <fullName evidence="8">Protein kinase domain-containing protein</fullName>
    </recommendedName>
</protein>
<dbReference type="SUPFAM" id="SSF56112">
    <property type="entry name" value="Protein kinase-like (PK-like)"/>
    <property type="match status" value="1"/>
</dbReference>
<dbReference type="Gene3D" id="1.10.510.10">
    <property type="entry name" value="Transferase(Phosphotransferase) domain 1"/>
    <property type="match status" value="2"/>
</dbReference>
<reference evidence="6 7" key="1">
    <citation type="journal article" date="2017" name="Genome Announc.">
        <title>Genome sequence of the saprophytic ascomycete Epicoccum nigrum ICMP 19927 strain isolated from New Zealand.</title>
        <authorList>
            <person name="Fokin M."/>
            <person name="Fleetwood D."/>
            <person name="Weir B.S."/>
            <person name="Villas-Boas S.G."/>
        </authorList>
    </citation>
    <scope>NUCLEOTIDE SEQUENCE [LARGE SCALE GENOMIC DNA]</scope>
    <source>
        <strain evidence="6 7">ICMP 19927</strain>
    </source>
</reference>
<evidence type="ECO:0000256" key="2">
    <source>
        <dbReference type="PROSITE-ProRule" id="PRU00023"/>
    </source>
</evidence>
<dbReference type="InterPro" id="IPR027417">
    <property type="entry name" value="P-loop_NTPase"/>
</dbReference>
<keyword evidence="2" id="KW-0040">ANK repeat</keyword>
<dbReference type="Pfam" id="PF12796">
    <property type="entry name" value="Ank_2"/>
    <property type="match status" value="2"/>
</dbReference>
<evidence type="ECO:0000256" key="1">
    <source>
        <dbReference type="ARBA" id="ARBA00022737"/>
    </source>
</evidence>
<dbReference type="PROSITE" id="PS00108">
    <property type="entry name" value="PROTEIN_KINASE_ST"/>
    <property type="match status" value="1"/>
</dbReference>
<keyword evidence="7" id="KW-1185">Reference proteome</keyword>
<dbReference type="AlphaFoldDB" id="A0A1Y2MFI3"/>
<dbReference type="PROSITE" id="PS50837">
    <property type="entry name" value="NACHT"/>
    <property type="match status" value="1"/>
</dbReference>
<name>A0A1Y2MFI3_EPING</name>
<feature type="region of interest" description="Disordered" evidence="3">
    <location>
        <begin position="774"/>
        <end position="813"/>
    </location>
</feature>
<dbReference type="InterPro" id="IPR007111">
    <property type="entry name" value="NACHT_NTPase"/>
</dbReference>
<evidence type="ECO:0000259" key="4">
    <source>
        <dbReference type="PROSITE" id="PS50011"/>
    </source>
</evidence>
<keyword evidence="1" id="KW-0677">Repeat</keyword>
<dbReference type="Gene3D" id="1.25.40.20">
    <property type="entry name" value="Ankyrin repeat-containing domain"/>
    <property type="match status" value="2"/>
</dbReference>
<evidence type="ECO:0000259" key="5">
    <source>
        <dbReference type="PROSITE" id="PS50837"/>
    </source>
</evidence>
<organism evidence="6 7">
    <name type="scientific">Epicoccum nigrum</name>
    <name type="common">Soil fungus</name>
    <name type="synonym">Epicoccum purpurascens</name>
    <dbReference type="NCBI Taxonomy" id="105696"/>
    <lineage>
        <taxon>Eukaryota</taxon>
        <taxon>Fungi</taxon>
        <taxon>Dikarya</taxon>
        <taxon>Ascomycota</taxon>
        <taxon>Pezizomycotina</taxon>
        <taxon>Dothideomycetes</taxon>
        <taxon>Pleosporomycetidae</taxon>
        <taxon>Pleosporales</taxon>
        <taxon>Pleosporineae</taxon>
        <taxon>Didymellaceae</taxon>
        <taxon>Epicoccum</taxon>
    </lineage>
</organism>
<dbReference type="InterPro" id="IPR002110">
    <property type="entry name" value="Ankyrin_rpt"/>
</dbReference>
<evidence type="ECO:0000313" key="7">
    <source>
        <dbReference type="Proteomes" id="UP000193240"/>
    </source>
</evidence>
<dbReference type="PROSITE" id="PS50088">
    <property type="entry name" value="ANK_REPEAT"/>
    <property type="match status" value="2"/>
</dbReference>
<sequence>MMEASGLPPNYQHAIEWLQAPPESKKIYERHLTTGLPGTANWIFEEVRYQEWLHATGRNTLWIFGPPGCGKSVLSALVIQYLLKSSPEKTGLAYFFFSRDHELDTVLALFSALLSQLWIQVAASVSSIEGSWVFEALDFCNRPAVDKVFALLIKTLSIFDRVSIIIDGLDECRPDDRPYCLRLINHLRLEYSDKLYVLITSRRNLDIEEALKTSTPSSMILFQNHVSDQNIPSIAYKELLGRISAQQRSLAKSAFTWLTFALGPLSVDALAEAVVLREYDLDLDPEIQAHETNSLRNVLASFVSLGPDTSIRLNRDLLNALYSGIITKDALGTFYTTQDEVWMYLAECCVQYVLFYARSGAREGNANDLGTFPLLRYASRYWIPHLRQLWEVYTKEEQSRIERLTLRLLSDDVALDRCLSVFDPQDPGREPFSASPSRDPAVFYAVRTGIEGVVTAMINSGAVIAECDGLGRQPLHLAVANDDTHIVEVLVAHNASTTARDKRGETPLSIAAFSSSSSQTLDVLLKHTDAKSLSDLTVEEAPFIWVVAQNGTGEVLDKLISHLELSVEKLNVGDKDGRTLLHIAAASGNTSAISSLLKAGADVNVGDNEHDRPLHLAVRFDQEEAREMLIDGRADPTLINRKKETPLAESWTRKSLNWNSYQVDIGLEANTNMSRPSQATCHILSKHGDCPGPQIIFSKTYDWSHLDSDKNRKDERRPLLISLMREKKSLQRLDHPFIVSYLGFIQLEEGKSKYSLYLEYCDGGDLETRHVNRMQQHKGTASGSEEDEELLAEAGVQDSSDTNSLDEEPPNSKKAVELRALNERAVWTLMYQLFAALAYLHYGISISKEGACRVEHHWDTMLHRDIKPHNIVLKSGPKSQRIAKLCDLGHVRNWKASGLMTVPTHRGTREYWPPEIKGADLTLEERHHQWSTKGDVWCLASQ</sequence>
<feature type="repeat" description="ANK" evidence="2">
    <location>
        <begin position="576"/>
        <end position="608"/>
    </location>
</feature>
<dbReference type="InterPro" id="IPR000719">
    <property type="entry name" value="Prot_kinase_dom"/>
</dbReference>
<feature type="domain" description="NACHT" evidence="5">
    <location>
        <begin position="59"/>
        <end position="202"/>
    </location>
</feature>
<dbReference type="GO" id="GO:0005524">
    <property type="term" value="F:ATP binding"/>
    <property type="evidence" value="ECO:0007669"/>
    <property type="project" value="InterPro"/>
</dbReference>
<gene>
    <name evidence="6" type="ORF">B5807_01334</name>
</gene>
<dbReference type="PANTHER" id="PTHR10039">
    <property type="entry name" value="AMELOGENIN"/>
    <property type="match status" value="1"/>
</dbReference>
<dbReference type="SUPFAM" id="SSF52540">
    <property type="entry name" value="P-loop containing nucleoside triphosphate hydrolases"/>
    <property type="match status" value="1"/>
</dbReference>
<evidence type="ECO:0000313" key="6">
    <source>
        <dbReference type="EMBL" id="OSS54008.1"/>
    </source>
</evidence>
<dbReference type="Gene3D" id="3.40.50.300">
    <property type="entry name" value="P-loop containing nucleotide triphosphate hydrolases"/>
    <property type="match status" value="1"/>
</dbReference>
<dbReference type="OMA" id="YLEYCDG"/>
<dbReference type="InterPro" id="IPR011009">
    <property type="entry name" value="Kinase-like_dom_sf"/>
</dbReference>
<dbReference type="CDD" id="cd00180">
    <property type="entry name" value="PKc"/>
    <property type="match status" value="1"/>
</dbReference>
<dbReference type="Pfam" id="PF24883">
    <property type="entry name" value="NPHP3_N"/>
    <property type="match status" value="1"/>
</dbReference>
<proteinExistence type="predicted"/>
<dbReference type="EMBL" id="KZ107838">
    <property type="protein sequence ID" value="OSS54008.1"/>
    <property type="molecule type" value="Genomic_DNA"/>
</dbReference>
<accession>A0A1Y2MFI3</accession>